<evidence type="ECO:0000256" key="2">
    <source>
        <dbReference type="ARBA" id="ARBA00022448"/>
    </source>
</evidence>
<evidence type="ECO:0000256" key="11">
    <source>
        <dbReference type="PROSITE-ProRule" id="PRU01360"/>
    </source>
</evidence>
<protein>
    <submittedName>
        <fullName evidence="14">Carboxypeptidase-like regulatory domain-containing protein</fullName>
    </submittedName>
</protein>
<keyword evidence="4" id="KW-0410">Iron transport</keyword>
<dbReference type="InterPro" id="IPR012910">
    <property type="entry name" value="Plug_dom"/>
</dbReference>
<evidence type="ECO:0000256" key="12">
    <source>
        <dbReference type="SAM" id="SignalP"/>
    </source>
</evidence>
<comment type="subcellular location">
    <subcellularLocation>
        <location evidence="1 11">Cell outer membrane</location>
        <topology evidence="1 11">Multi-pass membrane protein</topology>
    </subcellularLocation>
</comment>
<dbReference type="Pfam" id="PF07715">
    <property type="entry name" value="Plug"/>
    <property type="match status" value="1"/>
</dbReference>
<evidence type="ECO:0000256" key="3">
    <source>
        <dbReference type="ARBA" id="ARBA00022452"/>
    </source>
</evidence>
<proteinExistence type="inferred from homology"/>
<keyword evidence="10 11" id="KW-0998">Cell outer membrane</keyword>
<feature type="domain" description="TonB-dependent receptor plug" evidence="13">
    <location>
        <begin position="279"/>
        <end position="354"/>
    </location>
</feature>
<sequence>MKHWLTFIFMLLAGSHGFAQQNQMIISAEYNDQSFNHVVRDIEKKYPLKFYYSQNWTDSLSVTLKVDQVPITTFLNELLGGTEIYFHVTQDNRIILTKEHQIIAHLPDNFFEENKAKENQVQDLSIFDILEETEGDDNLTNIENQIFKIGSPKNRFKGDKATIVGYIKDIKSGEALIGSTVFKKEPLVGTTTDAFGYYVLTLPKGEHKLFFKSVGMKDTKRKIILYDDGRLDVEMTTDIIPLKEIIIKGEEDNVENVRTGIAKLDIKDIKTIPTVLGEADVMKITLTLPGVQSVGEGASGFNVRGGATDQNLILVNDAVIYNPNHLFGFFSAFNPDVIKSANLYKSGIQAHYGGRISSVFDVAIRDGNKKKFTVTGGISPITGKLTLEGPIKRDTSSFIVGLRSTYSDWLLGLLKNPTLRNSSASFADVIAKVNHQLDDRNGLIVSGYHSRDKFRLDSDSLYRYFNSNASIQWKHTFNNKFFSLVSANFTNYTYDVTSDENPLTAFELNYKINQIGIKSDFNFFPDSKHSLKFGISSNLYDLDPGNIKPLGEASLIEEITLDNEKGLESAIYVGDEFEYSRNLSLYAGLRLSVFNLIGPREVFLYQPGFARSKDFIIDTVSYDPGKIIKTYLGPEYRFSLRYKLRPDLSLKVSYDKIRQYIHMLSNTTAISPTDTWRLSDVYIKPQIGDQYSAGFYKSFFKRGIEFSLEGFYKTTKNLLEYKDGAELIVNEVLETDVISSYGKAYGAEFLLKKKTGKLNGWISYTYSRALIQANGQFKDEKINDGDFFPTNFDKPHNVNVVSNYKLNRRVNVSLNFTYSTGRPTTFPITKYQFKDNVYGFFTERNRFRVPDFMRLDFAINFEGNHKIKKLAHGSWSLSVYNVTGRHNAYSVFARSEDGNIKVFQLSIFSRPIPTVTYNFKF</sequence>
<dbReference type="SUPFAM" id="SSF56935">
    <property type="entry name" value="Porins"/>
    <property type="match status" value="1"/>
</dbReference>
<comment type="caution">
    <text evidence="14">The sequence shown here is derived from an EMBL/GenBank/DDBJ whole genome shotgun (WGS) entry which is preliminary data.</text>
</comment>
<keyword evidence="8" id="KW-0406">Ion transport</keyword>
<keyword evidence="3 11" id="KW-1134">Transmembrane beta strand</keyword>
<dbReference type="RefSeq" id="WP_346750434.1">
    <property type="nucleotide sequence ID" value="NZ_JAUJEA010000001.1"/>
</dbReference>
<keyword evidence="2 11" id="KW-0813">Transport</keyword>
<dbReference type="InterPro" id="IPR039426">
    <property type="entry name" value="TonB-dep_rcpt-like"/>
</dbReference>
<evidence type="ECO:0000256" key="8">
    <source>
        <dbReference type="ARBA" id="ARBA00023065"/>
    </source>
</evidence>
<dbReference type="Gene3D" id="2.40.170.20">
    <property type="entry name" value="TonB-dependent receptor, beta-barrel domain"/>
    <property type="match status" value="1"/>
</dbReference>
<evidence type="ECO:0000313" key="15">
    <source>
        <dbReference type="Proteomes" id="UP001172082"/>
    </source>
</evidence>
<keyword evidence="5 11" id="KW-0812">Transmembrane</keyword>
<dbReference type="InterPro" id="IPR008969">
    <property type="entry name" value="CarboxyPept-like_regulatory"/>
</dbReference>
<evidence type="ECO:0000256" key="5">
    <source>
        <dbReference type="ARBA" id="ARBA00022692"/>
    </source>
</evidence>
<evidence type="ECO:0000256" key="1">
    <source>
        <dbReference type="ARBA" id="ARBA00004571"/>
    </source>
</evidence>
<dbReference type="EMBL" id="JAUJEA010000001">
    <property type="protein sequence ID" value="MDN5200409.1"/>
    <property type="molecule type" value="Genomic_DNA"/>
</dbReference>
<evidence type="ECO:0000256" key="10">
    <source>
        <dbReference type="ARBA" id="ARBA00023237"/>
    </source>
</evidence>
<dbReference type="PANTHER" id="PTHR32552:SF68">
    <property type="entry name" value="FERRICHROME OUTER MEMBRANE TRANSPORTER_PHAGE RECEPTOR"/>
    <property type="match status" value="1"/>
</dbReference>
<evidence type="ECO:0000256" key="4">
    <source>
        <dbReference type="ARBA" id="ARBA00022496"/>
    </source>
</evidence>
<dbReference type="Gene3D" id="2.60.40.1120">
    <property type="entry name" value="Carboxypeptidase-like, regulatory domain"/>
    <property type="match status" value="1"/>
</dbReference>
<keyword evidence="7" id="KW-0408">Iron</keyword>
<evidence type="ECO:0000256" key="7">
    <source>
        <dbReference type="ARBA" id="ARBA00023004"/>
    </source>
</evidence>
<feature type="chain" id="PRO_5046587939" evidence="12">
    <location>
        <begin position="20"/>
        <end position="921"/>
    </location>
</feature>
<name>A0ABT8KI63_9BACT</name>
<dbReference type="InterPro" id="IPR036942">
    <property type="entry name" value="Beta-barrel_TonB_sf"/>
</dbReference>
<gene>
    <name evidence="14" type="ORF">QQ008_03530</name>
</gene>
<dbReference type="PANTHER" id="PTHR32552">
    <property type="entry name" value="FERRICHROME IRON RECEPTOR-RELATED"/>
    <property type="match status" value="1"/>
</dbReference>
<dbReference type="Pfam" id="PF13715">
    <property type="entry name" value="CarbopepD_reg_2"/>
    <property type="match status" value="1"/>
</dbReference>
<dbReference type="SUPFAM" id="SSF49464">
    <property type="entry name" value="Carboxypeptidase regulatory domain-like"/>
    <property type="match status" value="1"/>
</dbReference>
<evidence type="ECO:0000259" key="13">
    <source>
        <dbReference type="Pfam" id="PF07715"/>
    </source>
</evidence>
<keyword evidence="9 11" id="KW-0472">Membrane</keyword>
<keyword evidence="15" id="KW-1185">Reference proteome</keyword>
<dbReference type="Proteomes" id="UP001172082">
    <property type="component" value="Unassembled WGS sequence"/>
</dbReference>
<dbReference type="InterPro" id="IPR037066">
    <property type="entry name" value="Plug_dom_sf"/>
</dbReference>
<dbReference type="PROSITE" id="PS52016">
    <property type="entry name" value="TONB_DEPENDENT_REC_3"/>
    <property type="match status" value="1"/>
</dbReference>
<feature type="signal peptide" evidence="12">
    <location>
        <begin position="1"/>
        <end position="19"/>
    </location>
</feature>
<keyword evidence="6 12" id="KW-0732">Signal</keyword>
<evidence type="ECO:0000256" key="6">
    <source>
        <dbReference type="ARBA" id="ARBA00022729"/>
    </source>
</evidence>
<comment type="similarity">
    <text evidence="11">Belongs to the TonB-dependent receptor family.</text>
</comment>
<accession>A0ABT8KI63</accession>
<organism evidence="14 15">
    <name type="scientific">Splendidivirga corallicola</name>
    <dbReference type="NCBI Taxonomy" id="3051826"/>
    <lineage>
        <taxon>Bacteria</taxon>
        <taxon>Pseudomonadati</taxon>
        <taxon>Bacteroidota</taxon>
        <taxon>Cytophagia</taxon>
        <taxon>Cytophagales</taxon>
        <taxon>Splendidivirgaceae</taxon>
        <taxon>Splendidivirga</taxon>
    </lineage>
</organism>
<dbReference type="Gene3D" id="2.170.130.10">
    <property type="entry name" value="TonB-dependent receptor, plug domain"/>
    <property type="match status" value="1"/>
</dbReference>
<reference evidence="14" key="1">
    <citation type="submission" date="2023-06" db="EMBL/GenBank/DDBJ databases">
        <title>Genomic of Parafulvivirga corallium.</title>
        <authorList>
            <person name="Wang G."/>
        </authorList>
    </citation>
    <scope>NUCLEOTIDE SEQUENCE</scope>
    <source>
        <strain evidence="14">BMA10</strain>
    </source>
</reference>
<evidence type="ECO:0000313" key="14">
    <source>
        <dbReference type="EMBL" id="MDN5200409.1"/>
    </source>
</evidence>
<evidence type="ECO:0000256" key="9">
    <source>
        <dbReference type="ARBA" id="ARBA00023136"/>
    </source>
</evidence>